<comment type="caution">
    <text evidence="1">The sequence shown here is derived from an EMBL/GenBank/DDBJ whole genome shotgun (WGS) entry which is preliminary data.</text>
</comment>
<evidence type="ECO:0000313" key="2">
    <source>
        <dbReference type="Proteomes" id="UP001153678"/>
    </source>
</evidence>
<dbReference type="EMBL" id="CAMKVN010000934">
    <property type="protein sequence ID" value="CAI2172388.1"/>
    <property type="molecule type" value="Genomic_DNA"/>
</dbReference>
<protein>
    <submittedName>
        <fullName evidence="1">1701_t:CDS:1</fullName>
    </submittedName>
</protein>
<dbReference type="Proteomes" id="UP001153678">
    <property type="component" value="Unassembled WGS sequence"/>
</dbReference>
<evidence type="ECO:0000313" key="1">
    <source>
        <dbReference type="EMBL" id="CAI2172388.1"/>
    </source>
</evidence>
<accession>A0A9W4WM68</accession>
<sequence length="51" mass="5799">MATMVHVNKLLTPAYSTIPFYDGFNALAVSNKMREKMTGRFHPIPVNNPYN</sequence>
<dbReference type="OrthoDB" id="2428276at2759"/>
<name>A0A9W4WM68_9GLOM</name>
<proteinExistence type="predicted"/>
<organism evidence="1 2">
    <name type="scientific">Funneliformis geosporum</name>
    <dbReference type="NCBI Taxonomy" id="1117311"/>
    <lineage>
        <taxon>Eukaryota</taxon>
        <taxon>Fungi</taxon>
        <taxon>Fungi incertae sedis</taxon>
        <taxon>Mucoromycota</taxon>
        <taxon>Glomeromycotina</taxon>
        <taxon>Glomeromycetes</taxon>
        <taxon>Glomerales</taxon>
        <taxon>Glomeraceae</taxon>
        <taxon>Funneliformis</taxon>
    </lineage>
</organism>
<reference evidence="1" key="1">
    <citation type="submission" date="2022-08" db="EMBL/GenBank/DDBJ databases">
        <authorList>
            <person name="Kallberg Y."/>
            <person name="Tangrot J."/>
            <person name="Rosling A."/>
        </authorList>
    </citation>
    <scope>NUCLEOTIDE SEQUENCE</scope>
    <source>
        <strain evidence="1">Wild A</strain>
    </source>
</reference>
<feature type="non-terminal residue" evidence="1">
    <location>
        <position position="51"/>
    </location>
</feature>
<dbReference type="AlphaFoldDB" id="A0A9W4WM68"/>
<keyword evidence="2" id="KW-1185">Reference proteome</keyword>
<gene>
    <name evidence="1" type="ORF">FWILDA_LOCUS5553</name>
</gene>